<dbReference type="STRING" id="1423812.FD20_GL001318"/>
<comment type="caution">
    <text evidence="2">The sequence shown here is derived from an EMBL/GenBank/DDBJ whole genome shotgun (WGS) entry which is preliminary data.</text>
</comment>
<proteinExistence type="predicted"/>
<dbReference type="SUPFAM" id="SSF54637">
    <property type="entry name" value="Thioesterase/thiol ester dehydrase-isomerase"/>
    <property type="match status" value="1"/>
</dbReference>
<dbReference type="Gene3D" id="3.10.129.10">
    <property type="entry name" value="Hotdog Thioesterase"/>
    <property type="match status" value="1"/>
</dbReference>
<accession>A0A0R1Q847</accession>
<evidence type="ECO:0000313" key="3">
    <source>
        <dbReference type="Proteomes" id="UP000051155"/>
    </source>
</evidence>
<dbReference type="AlphaFoldDB" id="A0A0R1Q847"/>
<dbReference type="PATRIC" id="fig|1423812.3.peg.1404"/>
<evidence type="ECO:0000259" key="1">
    <source>
        <dbReference type="Pfam" id="PF01575"/>
    </source>
</evidence>
<gene>
    <name evidence="2" type="ORF">FD20_GL001318</name>
</gene>
<dbReference type="PANTHER" id="PTHR43437:SF3">
    <property type="entry name" value="HYDROXYACYL-THIOESTER DEHYDRATASE TYPE 2, MITOCHONDRIAL"/>
    <property type="match status" value="1"/>
</dbReference>
<dbReference type="InterPro" id="IPR029069">
    <property type="entry name" value="HotDog_dom_sf"/>
</dbReference>
<dbReference type="Pfam" id="PF01575">
    <property type="entry name" value="MaoC_dehydratas"/>
    <property type="match status" value="1"/>
</dbReference>
<dbReference type="InterPro" id="IPR050965">
    <property type="entry name" value="UPF0336/Enoyl-CoA_hydratase"/>
</dbReference>
<keyword evidence="3" id="KW-1185">Reference proteome</keyword>
<protein>
    <submittedName>
        <fullName evidence="2">Dehydrogenase</fullName>
    </submittedName>
</protein>
<feature type="domain" description="MaoC-like" evidence="1">
    <location>
        <begin position="32"/>
        <end position="125"/>
    </location>
</feature>
<organism evidence="2 3">
    <name type="scientific">Liquorilactobacillus uvarum DSM 19971</name>
    <dbReference type="NCBI Taxonomy" id="1423812"/>
    <lineage>
        <taxon>Bacteria</taxon>
        <taxon>Bacillati</taxon>
        <taxon>Bacillota</taxon>
        <taxon>Bacilli</taxon>
        <taxon>Lactobacillales</taxon>
        <taxon>Lactobacillaceae</taxon>
        <taxon>Liquorilactobacillus</taxon>
    </lineage>
</organism>
<dbReference type="EMBL" id="AZEG01000003">
    <property type="protein sequence ID" value="KRL38602.1"/>
    <property type="molecule type" value="Genomic_DNA"/>
</dbReference>
<dbReference type="GO" id="GO:0006633">
    <property type="term" value="P:fatty acid biosynthetic process"/>
    <property type="evidence" value="ECO:0007669"/>
    <property type="project" value="TreeGrafter"/>
</dbReference>
<reference evidence="2 3" key="1">
    <citation type="journal article" date="2015" name="Genome Announc.">
        <title>Expanding the biotechnology potential of lactobacilli through comparative genomics of 213 strains and associated genera.</title>
        <authorList>
            <person name="Sun Z."/>
            <person name="Harris H.M."/>
            <person name="McCann A."/>
            <person name="Guo C."/>
            <person name="Argimon S."/>
            <person name="Zhang W."/>
            <person name="Yang X."/>
            <person name="Jeffery I.B."/>
            <person name="Cooney J.C."/>
            <person name="Kagawa T.F."/>
            <person name="Liu W."/>
            <person name="Song Y."/>
            <person name="Salvetti E."/>
            <person name="Wrobel A."/>
            <person name="Rasinkangas P."/>
            <person name="Parkhill J."/>
            <person name="Rea M.C."/>
            <person name="O'Sullivan O."/>
            <person name="Ritari J."/>
            <person name="Douillard F.P."/>
            <person name="Paul Ross R."/>
            <person name="Yang R."/>
            <person name="Briner A.E."/>
            <person name="Felis G.E."/>
            <person name="de Vos W.M."/>
            <person name="Barrangou R."/>
            <person name="Klaenhammer T.R."/>
            <person name="Caufield P.W."/>
            <person name="Cui Y."/>
            <person name="Zhang H."/>
            <person name="O'Toole P.W."/>
        </authorList>
    </citation>
    <scope>NUCLEOTIDE SEQUENCE [LARGE SCALE GENOMIC DNA]</scope>
    <source>
        <strain evidence="2 3">DSM 19971</strain>
    </source>
</reference>
<sequence length="166" mass="18327">MEVAQSMSEDTHRKGKTIDEIVEGDSLTVNESLSDRDVLLYLGMTNDNNPLYIQHQYAKETGYEGPVVPPVLLTGIITSSISKLLPGPGSEVVNLSVNFMLPVYHDENVTLNFEVIKVDTMKEVVTLSITGTKNEDERIVDAIVMVKPPKKRLNSIKGVNIEEVNA</sequence>
<dbReference type="PANTHER" id="PTHR43437">
    <property type="entry name" value="HYDROXYACYL-THIOESTER DEHYDRATASE TYPE 2, MITOCHONDRIAL-RELATED"/>
    <property type="match status" value="1"/>
</dbReference>
<name>A0A0R1Q847_9LACO</name>
<dbReference type="Proteomes" id="UP000051155">
    <property type="component" value="Unassembled WGS sequence"/>
</dbReference>
<dbReference type="GO" id="GO:0019171">
    <property type="term" value="F:(3R)-hydroxyacyl-[acyl-carrier-protein] dehydratase activity"/>
    <property type="evidence" value="ECO:0007669"/>
    <property type="project" value="TreeGrafter"/>
</dbReference>
<dbReference type="InterPro" id="IPR002539">
    <property type="entry name" value="MaoC-like_dom"/>
</dbReference>
<evidence type="ECO:0000313" key="2">
    <source>
        <dbReference type="EMBL" id="KRL38602.1"/>
    </source>
</evidence>